<gene>
    <name evidence="1" type="ORF">AVEN_42743_1</name>
</gene>
<dbReference type="Proteomes" id="UP000499080">
    <property type="component" value="Unassembled WGS sequence"/>
</dbReference>
<sequence>MIHLQNICFEIEKFCDVKLTSSEHVDTRPSRTARNNEDAAKLSQWLSEHNPFPKIDVIMSIDSGIVGGNEVNCHLSEEIARDMISKMMGKKFENVKFKRKGKVVPLASINSSVKIYSISIVVDPHILFHRLCIAKQSDDDLKAFFKFELLPFPILLFTGESMRKGTKSSIYTSFSPITEDVKPEGSQYVVVDGGHLLHKIVWRQQATFGAIADRYVQYLNNKYGQDIAVIFDGFPDDDKKSTKNCERLRRAVHFSPDVMFHEKTVLQYTKEKLLANECNKKRFIELLKKALQKANICLQQAVEDADLTIVNTAISVAPQYDYVRVVGEDIDLLVLLTVCVCALASTNSNVFFQKCGRGKTPDSYYSTTSFNLLFIYATSGCDTTSALFGQGKNKFISLFLKHEELLNRAATFLNPQATTEQVTEAGENVLVALYGGDPATQNLDELRYHSFVKAAAKTKFNLARLSPTTDAAQLYAMRSYHQVQTWLGNEKDPLKWGWMDTPSGLFPKKSEKYPAPESLLQCISCTCKKGCMNACGCRKAGQHCSLLCKHCIGQSCENPMPVILVKESEEGDAPAPIDMVDEQLECEDIEL</sequence>
<dbReference type="InterPro" id="IPR029060">
    <property type="entry name" value="PIN-like_dom_sf"/>
</dbReference>
<evidence type="ECO:0008006" key="3">
    <source>
        <dbReference type="Google" id="ProtNLM"/>
    </source>
</evidence>
<dbReference type="SUPFAM" id="SSF88723">
    <property type="entry name" value="PIN domain-like"/>
    <property type="match status" value="1"/>
</dbReference>
<dbReference type="PANTHER" id="PTHR46704">
    <property type="entry name" value="CXC DOMAIN-CONTAINING PROTEIN-RELATED"/>
    <property type="match status" value="1"/>
</dbReference>
<comment type="caution">
    <text evidence="1">The sequence shown here is derived from an EMBL/GenBank/DDBJ whole genome shotgun (WGS) entry which is preliminary data.</text>
</comment>
<dbReference type="Gene3D" id="3.40.50.1010">
    <property type="entry name" value="5'-nuclease"/>
    <property type="match status" value="1"/>
</dbReference>
<evidence type="ECO:0000313" key="1">
    <source>
        <dbReference type="EMBL" id="GBL78161.1"/>
    </source>
</evidence>
<dbReference type="EMBL" id="BGPR01000015">
    <property type="protein sequence ID" value="GBL78161.1"/>
    <property type="molecule type" value="Genomic_DNA"/>
</dbReference>
<reference evidence="1 2" key="1">
    <citation type="journal article" date="2019" name="Sci. Rep.">
        <title>Orb-weaving spider Araneus ventricosus genome elucidates the spidroin gene catalogue.</title>
        <authorList>
            <person name="Kono N."/>
            <person name="Nakamura H."/>
            <person name="Ohtoshi R."/>
            <person name="Moran D.A.P."/>
            <person name="Shinohara A."/>
            <person name="Yoshida Y."/>
            <person name="Fujiwara M."/>
            <person name="Mori M."/>
            <person name="Tomita M."/>
            <person name="Arakawa K."/>
        </authorList>
    </citation>
    <scope>NUCLEOTIDE SEQUENCE [LARGE SCALE GENOMIC DNA]</scope>
</reference>
<proteinExistence type="predicted"/>
<dbReference type="PANTHER" id="PTHR46704:SF1">
    <property type="entry name" value="TELOMERE LENGTH REGULATION PROTEIN TEL2 HOMOLOG"/>
    <property type="match status" value="1"/>
</dbReference>
<keyword evidence="2" id="KW-1185">Reference proteome</keyword>
<protein>
    <recommendedName>
        <fullName evidence="3">Tesmin/TSO1-like CXC domain-containing protein</fullName>
    </recommendedName>
</protein>
<evidence type="ECO:0000313" key="2">
    <source>
        <dbReference type="Proteomes" id="UP000499080"/>
    </source>
</evidence>
<accession>A0A4Y2AE67</accession>
<name>A0A4Y2AE67_ARAVE</name>
<organism evidence="1 2">
    <name type="scientific">Araneus ventricosus</name>
    <name type="common">Orbweaver spider</name>
    <name type="synonym">Epeira ventricosa</name>
    <dbReference type="NCBI Taxonomy" id="182803"/>
    <lineage>
        <taxon>Eukaryota</taxon>
        <taxon>Metazoa</taxon>
        <taxon>Ecdysozoa</taxon>
        <taxon>Arthropoda</taxon>
        <taxon>Chelicerata</taxon>
        <taxon>Arachnida</taxon>
        <taxon>Araneae</taxon>
        <taxon>Araneomorphae</taxon>
        <taxon>Entelegynae</taxon>
        <taxon>Araneoidea</taxon>
        <taxon>Araneidae</taxon>
        <taxon>Araneus</taxon>
    </lineage>
</organism>
<dbReference type="AlphaFoldDB" id="A0A4Y2AE67"/>